<evidence type="ECO:0000313" key="2">
    <source>
        <dbReference type="EMBL" id="ENU36582.1"/>
    </source>
</evidence>
<dbReference type="GeneID" id="99691692"/>
<dbReference type="AlphaFoldDB" id="N8RR63"/>
<dbReference type="HOGENOM" id="CLU_168742_2_0_6"/>
<dbReference type="RefSeq" id="WP_004644588.1">
    <property type="nucleotide sequence ID" value="NZ_AIEB01000005.1"/>
</dbReference>
<sequence>MSIIQCPYCKSGNVRQTASGKSNANYFEQLQRNISPAQMAVLGARLAKKVGFSPAAGAAVGVVIGGVLVVVSQFCYEKYYRNEDQYICQDCQQHFVWVKKS</sequence>
<organism evidence="2 3">
    <name type="scientific">Acinetobacter parvus DSM 16617 = CIP 108168</name>
    <dbReference type="NCBI Taxonomy" id="981333"/>
    <lineage>
        <taxon>Bacteria</taxon>
        <taxon>Pseudomonadati</taxon>
        <taxon>Pseudomonadota</taxon>
        <taxon>Gammaproteobacteria</taxon>
        <taxon>Moraxellales</taxon>
        <taxon>Moraxellaceae</taxon>
        <taxon>Acinetobacter</taxon>
    </lineage>
</organism>
<keyword evidence="1" id="KW-1133">Transmembrane helix</keyword>
<reference evidence="2 3" key="1">
    <citation type="submission" date="2013-02" db="EMBL/GenBank/DDBJ databases">
        <title>The Genome Sequence of Acinetobacter parvus CIP 108168.</title>
        <authorList>
            <consortium name="The Broad Institute Genome Sequencing Platform"/>
            <consortium name="The Broad Institute Genome Sequencing Center for Infectious Disease"/>
            <person name="Cerqueira G."/>
            <person name="Feldgarden M."/>
            <person name="Courvalin P."/>
            <person name="Perichon B."/>
            <person name="Grillot-Courvalin C."/>
            <person name="Clermont D."/>
            <person name="Rocha E."/>
            <person name="Yoon E.-J."/>
            <person name="Nemec A."/>
            <person name="Walker B."/>
            <person name="Young S.K."/>
            <person name="Zeng Q."/>
            <person name="Gargeya S."/>
            <person name="Fitzgerald M."/>
            <person name="Haas B."/>
            <person name="Abouelleil A."/>
            <person name="Alvarado L."/>
            <person name="Arachchi H.M."/>
            <person name="Berlin A.M."/>
            <person name="Chapman S.B."/>
            <person name="Dewar J."/>
            <person name="Goldberg J."/>
            <person name="Griggs A."/>
            <person name="Gujja S."/>
            <person name="Hansen M."/>
            <person name="Howarth C."/>
            <person name="Imamovic A."/>
            <person name="Larimer J."/>
            <person name="McCowan C."/>
            <person name="Murphy C."/>
            <person name="Neiman D."/>
            <person name="Pearson M."/>
            <person name="Priest M."/>
            <person name="Roberts A."/>
            <person name="Saif S."/>
            <person name="Shea T."/>
            <person name="Sisk P."/>
            <person name="Sykes S."/>
            <person name="Wortman J."/>
            <person name="Nusbaum C."/>
            <person name="Birren B."/>
        </authorList>
    </citation>
    <scope>NUCLEOTIDE SEQUENCE [LARGE SCALE GENOMIC DNA]</scope>
    <source>
        <strain evidence="2 3">CIP 108168</strain>
    </source>
</reference>
<accession>N8RR63</accession>
<gene>
    <name evidence="2" type="ORF">F988_01215</name>
</gene>
<proteinExistence type="predicted"/>
<evidence type="ECO:0000313" key="3">
    <source>
        <dbReference type="Proteomes" id="UP000023776"/>
    </source>
</evidence>
<keyword evidence="1" id="KW-0812">Transmembrane</keyword>
<dbReference type="Proteomes" id="UP000023776">
    <property type="component" value="Unassembled WGS sequence"/>
</dbReference>
<name>N8RR63_9GAMM</name>
<protein>
    <submittedName>
        <fullName evidence="2">Uncharacterized protein</fullName>
    </submittedName>
</protein>
<dbReference type="EMBL" id="APOM01000042">
    <property type="protein sequence ID" value="ENU36582.1"/>
    <property type="molecule type" value="Genomic_DNA"/>
</dbReference>
<comment type="caution">
    <text evidence="2">The sequence shown here is derived from an EMBL/GenBank/DDBJ whole genome shotgun (WGS) entry which is preliminary data.</text>
</comment>
<evidence type="ECO:0000256" key="1">
    <source>
        <dbReference type="SAM" id="Phobius"/>
    </source>
</evidence>
<feature type="transmembrane region" description="Helical" evidence="1">
    <location>
        <begin position="55"/>
        <end position="76"/>
    </location>
</feature>
<keyword evidence="1" id="KW-0472">Membrane</keyword>
<dbReference type="PATRIC" id="fig|981333.9.peg.1249"/>
<keyword evidence="3" id="KW-1185">Reference proteome</keyword>